<protein>
    <recommendedName>
        <fullName evidence="3">Response regulatory domain-containing protein</fullName>
    </recommendedName>
</protein>
<accession>A0ABY7GUT2</accession>
<dbReference type="InterPro" id="IPR011006">
    <property type="entry name" value="CheY-like_superfamily"/>
</dbReference>
<dbReference type="RefSeq" id="WP_269033039.1">
    <property type="nucleotide sequence ID" value="NZ_CP114040.1"/>
</dbReference>
<organism evidence="1 2">
    <name type="scientific">Nannocystis punicea</name>
    <dbReference type="NCBI Taxonomy" id="2995304"/>
    <lineage>
        <taxon>Bacteria</taxon>
        <taxon>Pseudomonadati</taxon>
        <taxon>Myxococcota</taxon>
        <taxon>Polyangia</taxon>
        <taxon>Nannocystales</taxon>
        <taxon>Nannocystaceae</taxon>
        <taxon>Nannocystis</taxon>
    </lineage>
</organism>
<dbReference type="EMBL" id="CP114040">
    <property type="protein sequence ID" value="WAS90712.1"/>
    <property type="molecule type" value="Genomic_DNA"/>
</dbReference>
<proteinExistence type="predicted"/>
<dbReference type="SUPFAM" id="SSF52172">
    <property type="entry name" value="CheY-like"/>
    <property type="match status" value="1"/>
</dbReference>
<evidence type="ECO:0000313" key="1">
    <source>
        <dbReference type="EMBL" id="WAS90712.1"/>
    </source>
</evidence>
<dbReference type="Proteomes" id="UP001164459">
    <property type="component" value="Chromosome"/>
</dbReference>
<reference evidence="1" key="1">
    <citation type="submission" date="2022-11" db="EMBL/GenBank/DDBJ databases">
        <title>Minimal conservation of predation-associated metabolite biosynthetic gene clusters underscores biosynthetic potential of Myxococcota including descriptions for ten novel species: Archangium lansinium sp. nov., Myxococcus landrumus sp. nov., Nannocystis bai.</title>
        <authorList>
            <person name="Ahearne A."/>
            <person name="Stevens C."/>
            <person name="Dowd S."/>
        </authorList>
    </citation>
    <scope>NUCLEOTIDE SEQUENCE</scope>
    <source>
        <strain evidence="1">Fl3</strain>
    </source>
</reference>
<evidence type="ECO:0008006" key="3">
    <source>
        <dbReference type="Google" id="ProtNLM"/>
    </source>
</evidence>
<name>A0ABY7GUT2_9BACT</name>
<gene>
    <name evidence="1" type="ORF">O0S08_31380</name>
</gene>
<sequence length="136" mass="14640">MTCFQGTKNYLGVVLLISAAASLTHVGELLRRFGFEVHELCRIPTAAQMVDHDAHAVRLAIVDEALYVGAGVDPLSLLREMPSRAPLLIVQQSAARRDDSGAATSTRCHYLPPSFSPLDLTLTIVDALNAPPSCEN</sequence>
<keyword evidence="2" id="KW-1185">Reference proteome</keyword>
<evidence type="ECO:0000313" key="2">
    <source>
        <dbReference type="Proteomes" id="UP001164459"/>
    </source>
</evidence>